<keyword evidence="2" id="KW-1133">Transmembrane helix</keyword>
<dbReference type="PANTHER" id="PTHR43243">
    <property type="entry name" value="INNER MEMBRANE TRANSPORTER YGJI-RELATED"/>
    <property type="match status" value="1"/>
</dbReference>
<evidence type="ECO:0000313" key="5">
    <source>
        <dbReference type="Proteomes" id="UP000053660"/>
    </source>
</evidence>
<dbReference type="Proteomes" id="UP000053660">
    <property type="component" value="Unassembled WGS sequence"/>
</dbReference>
<dbReference type="OrthoDB" id="3900342at2759"/>
<dbReference type="Pfam" id="PF13906">
    <property type="entry name" value="AA_permease_C"/>
    <property type="match status" value="1"/>
</dbReference>
<dbReference type="GO" id="GO:0005886">
    <property type="term" value="C:plasma membrane"/>
    <property type="evidence" value="ECO:0007669"/>
    <property type="project" value="TreeGrafter"/>
</dbReference>
<evidence type="ECO:0000313" key="4">
    <source>
        <dbReference type="EMBL" id="KHJ91506.1"/>
    </source>
</evidence>
<dbReference type="Gene3D" id="1.20.1740.10">
    <property type="entry name" value="Amino acid/polyamine transporter I"/>
    <property type="match status" value="2"/>
</dbReference>
<dbReference type="PANTHER" id="PTHR43243:SF4">
    <property type="entry name" value="CATIONIC AMINO ACID TRANSPORTER 4"/>
    <property type="match status" value="1"/>
</dbReference>
<feature type="transmembrane region" description="Helical" evidence="2">
    <location>
        <begin position="113"/>
        <end position="135"/>
    </location>
</feature>
<sequence>MFALPRCVFAMAEDGLLFNSLSVVNGKTQVPINAVLVFGSITAIIALLFDIETLVEFLSIGTLLAYSIVSACVIILRYQPARYQEDGTFDNGGKLKFTFPGSNVFEKLDPGHAVHYGVALMMTGFVGVGLCFSSGHAESDIGIATACFFGTLALASLVFIMCHHQNSTQLDFKVPLVPLVPALSLLINTLMMLHLAPITWLRIAFWMTIGMSIYFGYGIRHSREETLPSSPDARFSKSSTYESVVSTATVGS</sequence>
<keyword evidence="2" id="KW-0472">Membrane</keyword>
<dbReference type="EMBL" id="KN552012">
    <property type="protein sequence ID" value="KHJ91506.1"/>
    <property type="molecule type" value="Genomic_DNA"/>
</dbReference>
<dbReference type="AlphaFoldDB" id="A0A0B1T5S8"/>
<feature type="transmembrane region" description="Helical" evidence="2">
    <location>
        <begin position="174"/>
        <end position="193"/>
    </location>
</feature>
<feature type="transmembrane region" description="Helical" evidence="2">
    <location>
        <begin position="199"/>
        <end position="217"/>
    </location>
</feature>
<evidence type="ECO:0000259" key="3">
    <source>
        <dbReference type="Pfam" id="PF13906"/>
    </source>
</evidence>
<feature type="domain" description="Cationic amino acid transporter C-terminal" evidence="3">
    <location>
        <begin position="172"/>
        <end position="222"/>
    </location>
</feature>
<keyword evidence="1" id="KW-0813">Transport</keyword>
<feature type="transmembrane region" description="Helical" evidence="2">
    <location>
        <begin position="141"/>
        <end position="162"/>
    </location>
</feature>
<evidence type="ECO:0000256" key="2">
    <source>
        <dbReference type="SAM" id="Phobius"/>
    </source>
</evidence>
<reference evidence="4 5" key="1">
    <citation type="submission" date="2014-03" db="EMBL/GenBank/DDBJ databases">
        <title>Draft genome of the hookworm Oesophagostomum dentatum.</title>
        <authorList>
            <person name="Mitreva M."/>
        </authorList>
    </citation>
    <scope>NUCLEOTIDE SEQUENCE [LARGE SCALE GENOMIC DNA]</scope>
    <source>
        <strain evidence="4 5">OD-Hann</strain>
    </source>
</reference>
<feature type="transmembrane region" description="Helical" evidence="2">
    <location>
        <begin position="30"/>
        <end position="51"/>
    </location>
</feature>
<keyword evidence="5" id="KW-1185">Reference proteome</keyword>
<keyword evidence="2" id="KW-0812">Transmembrane</keyword>
<protein>
    <submittedName>
        <fullName evidence="4">Cationic amino acid transporter 3 domain protein</fullName>
    </submittedName>
</protein>
<dbReference type="InterPro" id="IPR029485">
    <property type="entry name" value="CAT_C"/>
</dbReference>
<organism evidence="4 5">
    <name type="scientific">Oesophagostomum dentatum</name>
    <name type="common">Nodular worm</name>
    <dbReference type="NCBI Taxonomy" id="61180"/>
    <lineage>
        <taxon>Eukaryota</taxon>
        <taxon>Metazoa</taxon>
        <taxon>Ecdysozoa</taxon>
        <taxon>Nematoda</taxon>
        <taxon>Chromadorea</taxon>
        <taxon>Rhabditida</taxon>
        <taxon>Rhabditina</taxon>
        <taxon>Rhabditomorpha</taxon>
        <taxon>Strongyloidea</taxon>
        <taxon>Strongylidae</taxon>
        <taxon>Oesophagostomum</taxon>
    </lineage>
</organism>
<accession>A0A0B1T5S8</accession>
<dbReference type="GO" id="GO:0015171">
    <property type="term" value="F:amino acid transmembrane transporter activity"/>
    <property type="evidence" value="ECO:0007669"/>
    <property type="project" value="TreeGrafter"/>
</dbReference>
<name>A0A0B1T5S8_OESDE</name>
<evidence type="ECO:0000256" key="1">
    <source>
        <dbReference type="ARBA" id="ARBA00022448"/>
    </source>
</evidence>
<gene>
    <name evidence="4" type="ORF">OESDEN_08630</name>
</gene>
<feature type="transmembrane region" description="Helical" evidence="2">
    <location>
        <begin position="57"/>
        <end position="76"/>
    </location>
</feature>
<proteinExistence type="predicted"/>